<accession>A0A9D1EF54</accession>
<keyword evidence="5" id="KW-0472">Membrane</keyword>
<dbReference type="Proteomes" id="UP000824201">
    <property type="component" value="Unassembled WGS sequence"/>
</dbReference>
<keyword evidence="5" id="KW-1133">Transmembrane helix</keyword>
<dbReference type="Pfam" id="PF13365">
    <property type="entry name" value="Trypsin_2"/>
    <property type="match status" value="1"/>
</dbReference>
<dbReference type="PANTHER" id="PTHR43343">
    <property type="entry name" value="PEPTIDASE S12"/>
    <property type="match status" value="1"/>
</dbReference>
<gene>
    <name evidence="7" type="ORF">IAC96_07900</name>
</gene>
<organism evidence="7 8">
    <name type="scientific">Candidatus Fimimorpha faecalis</name>
    <dbReference type="NCBI Taxonomy" id="2840824"/>
    <lineage>
        <taxon>Bacteria</taxon>
        <taxon>Bacillati</taxon>
        <taxon>Bacillota</taxon>
        <taxon>Clostridia</taxon>
        <taxon>Eubacteriales</taxon>
        <taxon>Candidatus Fimimorpha</taxon>
    </lineage>
</organism>
<comment type="caution">
    <text evidence="7">The sequence shown here is derived from an EMBL/GenBank/DDBJ whole genome shotgun (WGS) entry which is preliminary data.</text>
</comment>
<dbReference type="Gene3D" id="2.40.10.10">
    <property type="entry name" value="Trypsin-like serine proteases"/>
    <property type="match status" value="2"/>
</dbReference>
<dbReference type="InterPro" id="IPR036034">
    <property type="entry name" value="PDZ_sf"/>
</dbReference>
<evidence type="ECO:0000256" key="4">
    <source>
        <dbReference type="SAM" id="MobiDB-lite"/>
    </source>
</evidence>
<feature type="region of interest" description="Disordered" evidence="4">
    <location>
        <begin position="1"/>
        <end position="116"/>
    </location>
</feature>
<dbReference type="SUPFAM" id="SSF50156">
    <property type="entry name" value="PDZ domain-like"/>
    <property type="match status" value="1"/>
</dbReference>
<feature type="compositionally biased region" description="Low complexity" evidence="4">
    <location>
        <begin position="25"/>
        <end position="37"/>
    </location>
</feature>
<dbReference type="Gene3D" id="2.30.42.10">
    <property type="match status" value="1"/>
</dbReference>
<dbReference type="InterPro" id="IPR009003">
    <property type="entry name" value="Peptidase_S1_PA"/>
</dbReference>
<dbReference type="SUPFAM" id="SSF50494">
    <property type="entry name" value="Trypsin-like serine proteases"/>
    <property type="match status" value="1"/>
</dbReference>
<feature type="compositionally biased region" description="Polar residues" evidence="4">
    <location>
        <begin position="1"/>
        <end position="24"/>
    </location>
</feature>
<dbReference type="GO" id="GO:0006508">
    <property type="term" value="P:proteolysis"/>
    <property type="evidence" value="ECO:0007669"/>
    <property type="project" value="UniProtKB-KW"/>
</dbReference>
<dbReference type="InterPro" id="IPR043504">
    <property type="entry name" value="Peptidase_S1_PA_chymotrypsin"/>
</dbReference>
<protein>
    <submittedName>
        <fullName evidence="7">Trypsin-like peptidase domain-containing protein</fullName>
    </submittedName>
</protein>
<reference evidence="7" key="1">
    <citation type="submission" date="2020-10" db="EMBL/GenBank/DDBJ databases">
        <authorList>
            <person name="Gilroy R."/>
        </authorList>
    </citation>
    <scope>NUCLEOTIDE SEQUENCE</scope>
    <source>
        <strain evidence="7">ChiW13-3771</strain>
    </source>
</reference>
<dbReference type="PRINTS" id="PR00834">
    <property type="entry name" value="PROTEASES2C"/>
</dbReference>
<dbReference type="GO" id="GO:0004252">
    <property type="term" value="F:serine-type endopeptidase activity"/>
    <property type="evidence" value="ECO:0007669"/>
    <property type="project" value="InterPro"/>
</dbReference>
<dbReference type="AlphaFoldDB" id="A0A9D1EF54"/>
<keyword evidence="5" id="KW-0812">Transmembrane</keyword>
<evidence type="ECO:0000256" key="5">
    <source>
        <dbReference type="SAM" id="Phobius"/>
    </source>
</evidence>
<evidence type="ECO:0000256" key="1">
    <source>
        <dbReference type="ARBA" id="ARBA00010541"/>
    </source>
</evidence>
<name>A0A9D1EF54_9FIRM</name>
<proteinExistence type="inferred from homology"/>
<keyword evidence="2" id="KW-0645">Protease</keyword>
<evidence type="ECO:0000256" key="3">
    <source>
        <dbReference type="ARBA" id="ARBA00022801"/>
    </source>
</evidence>
<dbReference type="Pfam" id="PF13180">
    <property type="entry name" value="PDZ_2"/>
    <property type="match status" value="1"/>
</dbReference>
<comment type="similarity">
    <text evidence="1">Belongs to the peptidase S1C family.</text>
</comment>
<feature type="compositionally biased region" description="Basic residues" evidence="4">
    <location>
        <begin position="103"/>
        <end position="116"/>
    </location>
</feature>
<sequence>MSDQFNGYNDNEEFNNTQSNEQQPSEYSYNQVNNNESSSEENNSESQGSVYRYTHVSREDYSNSTQDDTSTGDTYQETSFYNGTSNQNSNDYYQEASPSNVPVKRKKNKRKKDHSKMKRVAAVAAAGLVVVGAAVGGAFAGIQYMKNNFVTKDQVATTTNNQVVLTKSGDTAADTASASDSGLKVLDVSGIVQQVKPSIVAITNTLEYTTEISNDPLSQFFGAGQSQTQTQEAQAYGSGVIVGKTDEALLIVTNNHVTAADSGEESSGLRFYTYSATSKNISVEFNDGTTADAIVQGTDEAMDLAVIQVPLENIQEGTLNNIAVATIGNSDACQEGNGVIAIGNALGEGTSTTVGYISALNRKVTIDGYERTLLQTDAAINPGNSGGGLFNTNGELIGINSAKYSAEEVEGVGYAIPITSAEEIITKLMNQEVRTEVAEEKRGYLGVTVIDISDTYVQNNNYPKGASIQQITEGSPADQAGLNIYDIITAVNGNSVDGKNALRSELNYYEVGETVELTVQHPSGNGFEERTVSVTLASKDSVTVQEDQTQASE</sequence>
<dbReference type="EMBL" id="DVHN01000101">
    <property type="protein sequence ID" value="HIR88853.1"/>
    <property type="molecule type" value="Genomic_DNA"/>
</dbReference>
<feature type="transmembrane region" description="Helical" evidence="5">
    <location>
        <begin position="120"/>
        <end position="142"/>
    </location>
</feature>
<feature type="compositionally biased region" description="Polar residues" evidence="4">
    <location>
        <begin position="62"/>
        <end position="100"/>
    </location>
</feature>
<reference evidence="7" key="2">
    <citation type="journal article" date="2021" name="PeerJ">
        <title>Extensive microbial diversity within the chicken gut microbiome revealed by metagenomics and culture.</title>
        <authorList>
            <person name="Gilroy R."/>
            <person name="Ravi A."/>
            <person name="Getino M."/>
            <person name="Pursley I."/>
            <person name="Horton D.L."/>
            <person name="Alikhan N.F."/>
            <person name="Baker D."/>
            <person name="Gharbi K."/>
            <person name="Hall N."/>
            <person name="Watson M."/>
            <person name="Adriaenssens E.M."/>
            <person name="Foster-Nyarko E."/>
            <person name="Jarju S."/>
            <person name="Secka A."/>
            <person name="Antonio M."/>
            <person name="Oren A."/>
            <person name="Chaudhuri R.R."/>
            <person name="La Ragione R."/>
            <person name="Hildebrand F."/>
            <person name="Pallen M.J."/>
        </authorList>
    </citation>
    <scope>NUCLEOTIDE SEQUENCE</scope>
    <source>
        <strain evidence="7">ChiW13-3771</strain>
    </source>
</reference>
<dbReference type="InterPro" id="IPR051201">
    <property type="entry name" value="Chloro_Bact_Ser_Proteases"/>
</dbReference>
<evidence type="ECO:0000313" key="8">
    <source>
        <dbReference type="Proteomes" id="UP000824201"/>
    </source>
</evidence>
<evidence type="ECO:0000256" key="2">
    <source>
        <dbReference type="ARBA" id="ARBA00022670"/>
    </source>
</evidence>
<dbReference type="InterPro" id="IPR001478">
    <property type="entry name" value="PDZ"/>
</dbReference>
<keyword evidence="3" id="KW-0378">Hydrolase</keyword>
<dbReference type="PROSITE" id="PS50106">
    <property type="entry name" value="PDZ"/>
    <property type="match status" value="1"/>
</dbReference>
<dbReference type="InterPro" id="IPR001940">
    <property type="entry name" value="Peptidase_S1C"/>
</dbReference>
<dbReference type="SMART" id="SM00228">
    <property type="entry name" value="PDZ"/>
    <property type="match status" value="1"/>
</dbReference>
<evidence type="ECO:0000259" key="6">
    <source>
        <dbReference type="PROSITE" id="PS50106"/>
    </source>
</evidence>
<feature type="domain" description="PDZ" evidence="6">
    <location>
        <begin position="434"/>
        <end position="523"/>
    </location>
</feature>
<dbReference type="PANTHER" id="PTHR43343:SF3">
    <property type="entry name" value="PROTEASE DO-LIKE 8, CHLOROPLASTIC"/>
    <property type="match status" value="1"/>
</dbReference>
<evidence type="ECO:0000313" key="7">
    <source>
        <dbReference type="EMBL" id="HIR88853.1"/>
    </source>
</evidence>